<feature type="transmembrane region" description="Helical" evidence="1">
    <location>
        <begin position="136"/>
        <end position="156"/>
    </location>
</feature>
<gene>
    <name evidence="2" type="ORF">GLS40_14705</name>
</gene>
<feature type="transmembrane region" description="Helical" evidence="1">
    <location>
        <begin position="76"/>
        <end position="93"/>
    </location>
</feature>
<dbReference type="RefSeq" id="WP_160383499.1">
    <property type="nucleotide sequence ID" value="NZ_WNXQ01000009.1"/>
</dbReference>
<protein>
    <submittedName>
        <fullName evidence="2">Uncharacterized protein</fullName>
    </submittedName>
</protein>
<feature type="transmembrane region" description="Helical" evidence="1">
    <location>
        <begin position="177"/>
        <end position="194"/>
    </location>
</feature>
<keyword evidence="1" id="KW-0812">Transmembrane</keyword>
<evidence type="ECO:0000313" key="2">
    <source>
        <dbReference type="EMBL" id="MWB79288.1"/>
    </source>
</evidence>
<comment type="caution">
    <text evidence="2">The sequence shown here is derived from an EMBL/GenBank/DDBJ whole genome shotgun (WGS) entry which is preliminary data.</text>
</comment>
<keyword evidence="1" id="KW-0472">Membrane</keyword>
<accession>A0A844WDM1</accession>
<dbReference type="Proteomes" id="UP000443843">
    <property type="component" value="Unassembled WGS sequence"/>
</dbReference>
<feature type="transmembrane region" description="Helical" evidence="1">
    <location>
        <begin position="200"/>
        <end position="216"/>
    </location>
</feature>
<reference evidence="2 3" key="1">
    <citation type="submission" date="2019-11" db="EMBL/GenBank/DDBJ databases">
        <title>Pseudooceanicola pacifica sp. nov., isolated from deep-sea sediment of the Pacific Ocean.</title>
        <authorList>
            <person name="Lyu L."/>
        </authorList>
    </citation>
    <scope>NUCLEOTIDE SEQUENCE [LARGE SCALE GENOMIC DNA]</scope>
    <source>
        <strain evidence="2 3">216_PA32_1</strain>
    </source>
</reference>
<dbReference type="AlphaFoldDB" id="A0A844WDM1"/>
<name>A0A844WDM1_9RHOB</name>
<sequence>MTRSRHPIAELLLLSLFIVAHASSVWFAFTDPDYFTLSYAAEDGPLEYATAVLLFIGCLVLARRALQAPAHGQPRYYLWLTGLYALMFFFAAGEEVSWGQRIFDWQSSAYFLQHNYQGETNLHNLVIGDVHLAEKIFGNALTPIILLYLLVLPLLFGRVRWVGAFVRLLAVPVPRGLHAWMALIASLLMGVITIKRQFELYELAFGIITLMIFLSPRNPGVWGLTGPATRPKDETLDQAATVARDTSA</sequence>
<feature type="transmembrane region" description="Helical" evidence="1">
    <location>
        <begin position="46"/>
        <end position="64"/>
    </location>
</feature>
<keyword evidence="3" id="KW-1185">Reference proteome</keyword>
<evidence type="ECO:0000256" key="1">
    <source>
        <dbReference type="SAM" id="Phobius"/>
    </source>
</evidence>
<dbReference type="EMBL" id="WNXQ01000009">
    <property type="protein sequence ID" value="MWB79288.1"/>
    <property type="molecule type" value="Genomic_DNA"/>
</dbReference>
<evidence type="ECO:0000313" key="3">
    <source>
        <dbReference type="Proteomes" id="UP000443843"/>
    </source>
</evidence>
<proteinExistence type="predicted"/>
<organism evidence="2 3">
    <name type="scientific">Pseudooceanicola pacificus</name>
    <dbReference type="NCBI Taxonomy" id="2676438"/>
    <lineage>
        <taxon>Bacteria</taxon>
        <taxon>Pseudomonadati</taxon>
        <taxon>Pseudomonadota</taxon>
        <taxon>Alphaproteobacteria</taxon>
        <taxon>Rhodobacterales</taxon>
        <taxon>Paracoccaceae</taxon>
        <taxon>Pseudooceanicola</taxon>
    </lineage>
</organism>
<keyword evidence="1" id="KW-1133">Transmembrane helix</keyword>